<dbReference type="EMBL" id="MK373776">
    <property type="protein sequence ID" value="QBQ77288.1"/>
    <property type="molecule type" value="Genomic_DNA"/>
</dbReference>
<evidence type="ECO:0000313" key="3">
    <source>
        <dbReference type="Proteomes" id="UP000310512"/>
    </source>
</evidence>
<keyword evidence="3" id="KW-1185">Reference proteome</keyword>
<dbReference type="EMBL" id="MK373776">
    <property type="protein sequence ID" value="QBQ77387.1"/>
    <property type="molecule type" value="Genomic_DNA"/>
</dbReference>
<name>A0A482MTJ5_9CAUD</name>
<reference evidence="2 3" key="1">
    <citation type="submission" date="2019-01" db="EMBL/GenBank/DDBJ databases">
        <title>Still something new to discover - new insights into E. coli phage diversity and taxonomy.</title>
        <authorList>
            <person name="Korf I.H.E."/>
            <person name="Adriaennsens E."/>
            <person name="Dreiseikelmann B."/>
            <person name="Kropinski A."/>
            <person name="Nimtz M."/>
            <person name="Meier-Kolthoff J.P."/>
            <person name="Rohde M."/>
            <person name="van Raaij M."/>
            <person name="Wittmann J."/>
        </authorList>
    </citation>
    <scope>NUCLEOTIDE SEQUENCE [LARGE SCALE GENOMIC DNA]</scope>
</reference>
<organism evidence="2 3">
    <name type="scientific">Escherichia phage vB_EcoM_WFH</name>
    <dbReference type="NCBI Taxonomy" id="2508192"/>
    <lineage>
        <taxon>Viruses</taxon>
        <taxon>Duplodnaviria</taxon>
        <taxon>Heunggongvirae</taxon>
        <taxon>Uroviricota</taxon>
        <taxon>Caudoviricetes</taxon>
        <taxon>Lindbergviridae</taxon>
        <taxon>Wifcevirus</taxon>
        <taxon>Wifcevirus WFH</taxon>
    </lineage>
</organism>
<protein>
    <submittedName>
        <fullName evidence="2">Uncharacterized protein</fullName>
    </submittedName>
</protein>
<dbReference type="Proteomes" id="UP000310512">
    <property type="component" value="Segment"/>
</dbReference>
<proteinExistence type="predicted"/>
<gene>
    <name evidence="1" type="ORF">WFH_00001</name>
    <name evidence="2" type="ORF">WFH_00099</name>
</gene>
<accession>A0A482MTJ5</accession>
<sequence length="210" mass="24535">MRIKQYTTHHGPIFIQHYDLCTFTANLNINLHLNIMFNHCIIHTINLHYGICTMSQDYVAMPEDFEDPRFAEHNQALFDEFIDLVIQGHDMRAAFALVFGMEVATDNYTGQRILCTQRNPYYKMRYKKRMEEMPLKELWSVKSSIHNLVKLVRDPEVAASAKLNAIRELNIIYGITMIDENGNSKMGRSMDDFYKDFGEAAKEGEQFSRH</sequence>
<evidence type="ECO:0000313" key="1">
    <source>
        <dbReference type="EMBL" id="QBQ77288.1"/>
    </source>
</evidence>
<evidence type="ECO:0000313" key="2">
    <source>
        <dbReference type="EMBL" id="QBQ77387.1"/>
    </source>
</evidence>